<keyword evidence="4" id="KW-1185">Reference proteome</keyword>
<dbReference type="InterPro" id="IPR001304">
    <property type="entry name" value="C-type_lectin-like"/>
</dbReference>
<evidence type="ECO:0000313" key="3">
    <source>
        <dbReference type="EMBL" id="RWS01995.1"/>
    </source>
</evidence>
<accession>A0A3S3P6D5</accession>
<reference evidence="3 4" key="1">
    <citation type="journal article" date="2018" name="Gigascience">
        <title>Genomes of trombidid mites reveal novel predicted allergens and laterally-transferred genes associated with secondary metabolism.</title>
        <authorList>
            <person name="Dong X."/>
            <person name="Chaisiri K."/>
            <person name="Xia D."/>
            <person name="Armstrong S.D."/>
            <person name="Fang Y."/>
            <person name="Donnelly M.J."/>
            <person name="Kadowaki T."/>
            <person name="McGarry J.W."/>
            <person name="Darby A.C."/>
            <person name="Makepeace B.L."/>
        </authorList>
    </citation>
    <scope>NUCLEOTIDE SEQUENCE [LARGE SCALE GENOMIC DNA]</scope>
    <source>
        <strain evidence="3">UoL-WK</strain>
    </source>
</reference>
<dbReference type="EMBL" id="NCKU01008308">
    <property type="protein sequence ID" value="RWS01995.1"/>
    <property type="molecule type" value="Genomic_DNA"/>
</dbReference>
<dbReference type="STRING" id="1965070.A0A3S3P6D5"/>
<dbReference type="Gene3D" id="3.10.100.10">
    <property type="entry name" value="Mannose-Binding Protein A, subunit A"/>
    <property type="match status" value="1"/>
</dbReference>
<feature type="domain" description="C-type lectin" evidence="2">
    <location>
        <begin position="161"/>
        <end position="274"/>
    </location>
</feature>
<proteinExistence type="predicted"/>
<dbReference type="OrthoDB" id="6416237at2759"/>
<dbReference type="AlphaFoldDB" id="A0A3S3P6D5"/>
<dbReference type="SMART" id="SM00034">
    <property type="entry name" value="CLECT"/>
    <property type="match status" value="1"/>
</dbReference>
<dbReference type="CDD" id="cd00037">
    <property type="entry name" value="CLECT"/>
    <property type="match status" value="1"/>
</dbReference>
<comment type="caution">
    <text evidence="3">The sequence shown here is derived from an EMBL/GenBank/DDBJ whole genome shotgun (WGS) entry which is preliminary data.</text>
</comment>
<dbReference type="PANTHER" id="PTHR22803">
    <property type="entry name" value="MANNOSE, PHOSPHOLIPASE, LECTIN RECEPTOR RELATED"/>
    <property type="match status" value="1"/>
</dbReference>
<protein>
    <submittedName>
        <fullName evidence="3">Ladderlectin-like protein</fullName>
    </submittedName>
</protein>
<dbReference type="PROSITE" id="PS50041">
    <property type="entry name" value="C_TYPE_LECTIN_2"/>
    <property type="match status" value="1"/>
</dbReference>
<name>A0A3S3P6D5_9ACAR</name>
<sequence length="361" mass="41682">MNVLVSLALLCAAITFCNCIYQDDFGIPMSTEKSKQIENKIANIIDKADLDCSRAMYGVEGSRCYRILTREVNELVTSKMVGNKLKLTNQDINAICCRRQLLYNCFLQETLQECKQRKIQRQVINILFSGLFNDKLPCRHLKEPMIKDQDQYKCESGWHKYKNKCFYFIEELATAKQAFDRCKILNAQMATIHSAEENEFIRSIARNKYLWIGAVQSSNQFHSFVWIDGSEFNYTNWFLSDPNIPSAHCVWAAYASTGNWGDELCATKFNILCERILGRKNAFVIDKFPENNIVNVLIVNQARLMNRIEQLENKFQFGKQSVDDGKQRDDRDYCELEGGQKDRPYLSKLNAVLSLAVNVID</sequence>
<dbReference type="InterPro" id="IPR050111">
    <property type="entry name" value="C-type_lectin/snaclec_domain"/>
</dbReference>
<dbReference type="InterPro" id="IPR016187">
    <property type="entry name" value="CTDL_fold"/>
</dbReference>
<evidence type="ECO:0000259" key="2">
    <source>
        <dbReference type="PROSITE" id="PS50041"/>
    </source>
</evidence>
<dbReference type="Proteomes" id="UP000285301">
    <property type="component" value="Unassembled WGS sequence"/>
</dbReference>
<evidence type="ECO:0000256" key="1">
    <source>
        <dbReference type="SAM" id="SignalP"/>
    </source>
</evidence>
<organism evidence="3 4">
    <name type="scientific">Dinothrombium tinctorium</name>
    <dbReference type="NCBI Taxonomy" id="1965070"/>
    <lineage>
        <taxon>Eukaryota</taxon>
        <taxon>Metazoa</taxon>
        <taxon>Ecdysozoa</taxon>
        <taxon>Arthropoda</taxon>
        <taxon>Chelicerata</taxon>
        <taxon>Arachnida</taxon>
        <taxon>Acari</taxon>
        <taxon>Acariformes</taxon>
        <taxon>Trombidiformes</taxon>
        <taxon>Prostigmata</taxon>
        <taxon>Anystina</taxon>
        <taxon>Parasitengona</taxon>
        <taxon>Trombidioidea</taxon>
        <taxon>Trombidiidae</taxon>
        <taxon>Dinothrombium</taxon>
    </lineage>
</organism>
<evidence type="ECO:0000313" key="4">
    <source>
        <dbReference type="Proteomes" id="UP000285301"/>
    </source>
</evidence>
<gene>
    <name evidence="3" type="ORF">B4U79_16657</name>
</gene>
<dbReference type="Pfam" id="PF00059">
    <property type="entry name" value="Lectin_C"/>
    <property type="match status" value="1"/>
</dbReference>
<feature type="chain" id="PRO_5018666509" evidence="1">
    <location>
        <begin position="20"/>
        <end position="361"/>
    </location>
</feature>
<dbReference type="InterPro" id="IPR016186">
    <property type="entry name" value="C-type_lectin-like/link_sf"/>
</dbReference>
<dbReference type="SUPFAM" id="SSF56436">
    <property type="entry name" value="C-type lectin-like"/>
    <property type="match status" value="1"/>
</dbReference>
<keyword evidence="1" id="KW-0732">Signal</keyword>
<feature type="signal peptide" evidence="1">
    <location>
        <begin position="1"/>
        <end position="19"/>
    </location>
</feature>